<evidence type="ECO:0000256" key="1">
    <source>
        <dbReference type="ARBA" id="ARBA00022614"/>
    </source>
</evidence>
<evidence type="ECO:0000313" key="4">
    <source>
        <dbReference type="Proteomes" id="UP000694701"/>
    </source>
</evidence>
<accession>A0A8C2CGW2</accession>
<dbReference type="AlphaFoldDB" id="A0A8C2CGW2"/>
<keyword evidence="2" id="KW-0677">Repeat</keyword>
<proteinExistence type="predicted"/>
<evidence type="ECO:0000313" key="3">
    <source>
        <dbReference type="Ensembl" id="ENSCCRP00020011360.1"/>
    </source>
</evidence>
<dbReference type="PANTHER" id="PTHR24106">
    <property type="entry name" value="NACHT, LRR AND CARD DOMAINS-CONTAINING"/>
    <property type="match status" value="1"/>
</dbReference>
<dbReference type="InterPro" id="IPR001611">
    <property type="entry name" value="Leu-rich_rpt"/>
</dbReference>
<dbReference type="Gene3D" id="3.80.10.10">
    <property type="entry name" value="Ribonuclease Inhibitor"/>
    <property type="match status" value="3"/>
</dbReference>
<evidence type="ECO:0000256" key="2">
    <source>
        <dbReference type="ARBA" id="ARBA00022737"/>
    </source>
</evidence>
<dbReference type="InterPro" id="IPR051261">
    <property type="entry name" value="NLR"/>
</dbReference>
<dbReference type="Ensembl" id="ENSCCRT00020012593.1">
    <property type="protein sequence ID" value="ENSCCRP00020011360.1"/>
    <property type="gene ID" value="ENSCCRG00020005751.1"/>
</dbReference>
<dbReference type="Proteomes" id="UP000694701">
    <property type="component" value="Unplaced"/>
</dbReference>
<sequence>NPSHLRELDLSGNKLEDSGVQICSLCRLVSCGITDEGCAALSSALTLNPTHLRRLDLSKNKLSDSGINLLSTGLGNPHCKLEMLGLHDCDVTDEGCAALASALRSNPSYLRELDLSDNKLGDLGVKLLSTGLENCKLEILKLGCCSLSENCCADLASVLSSESSCLREVNLNFNNLQSSGVKLLSAGLGNPHCKLETLSCKLNSNKTVWRRLWRCGLTHECCAALASALNSNPSHLRELDLSENNLGNQGVKLFSDALKNPQCKLETLNKCKEFTVCPIVLFCRLRFCNLSDESCAALTSALRSNPSHLRELELSENVLGDDGVNSLSDGLRNTLCILEILW</sequence>
<dbReference type="SMART" id="SM00368">
    <property type="entry name" value="LRR_RI"/>
    <property type="match status" value="8"/>
</dbReference>
<keyword evidence="1" id="KW-0433">Leucine-rich repeat</keyword>
<dbReference type="Pfam" id="PF13516">
    <property type="entry name" value="LRR_6"/>
    <property type="match status" value="8"/>
</dbReference>
<protein>
    <submittedName>
        <fullName evidence="3">Uncharacterized protein</fullName>
    </submittedName>
</protein>
<dbReference type="SUPFAM" id="SSF52047">
    <property type="entry name" value="RNI-like"/>
    <property type="match status" value="1"/>
</dbReference>
<dbReference type="InterPro" id="IPR032675">
    <property type="entry name" value="LRR_dom_sf"/>
</dbReference>
<reference evidence="3" key="1">
    <citation type="submission" date="2025-08" db="UniProtKB">
        <authorList>
            <consortium name="Ensembl"/>
        </authorList>
    </citation>
    <scope>IDENTIFICATION</scope>
</reference>
<name>A0A8C2CGW2_CYPCA</name>
<organism evidence="3 4">
    <name type="scientific">Cyprinus carpio</name>
    <name type="common">Common carp</name>
    <dbReference type="NCBI Taxonomy" id="7962"/>
    <lineage>
        <taxon>Eukaryota</taxon>
        <taxon>Metazoa</taxon>
        <taxon>Chordata</taxon>
        <taxon>Craniata</taxon>
        <taxon>Vertebrata</taxon>
        <taxon>Euteleostomi</taxon>
        <taxon>Actinopterygii</taxon>
        <taxon>Neopterygii</taxon>
        <taxon>Teleostei</taxon>
        <taxon>Ostariophysi</taxon>
        <taxon>Cypriniformes</taxon>
        <taxon>Cyprinidae</taxon>
        <taxon>Cyprininae</taxon>
        <taxon>Cyprinus</taxon>
    </lineage>
</organism>